<dbReference type="PANTHER" id="PTHR33308:SF9">
    <property type="entry name" value="PEPTIDOGLYCAN HYDROLASE FLGJ"/>
    <property type="match status" value="1"/>
</dbReference>
<protein>
    <recommendedName>
        <fullName evidence="4">Peptidoglycan hydrolase</fullName>
    </recommendedName>
</protein>
<evidence type="ECO:0000256" key="1">
    <source>
        <dbReference type="ARBA" id="ARBA00022529"/>
    </source>
</evidence>
<keyword evidence="8" id="KW-1185">Reference proteome</keyword>
<feature type="region of interest" description="Disordered" evidence="5">
    <location>
        <begin position="23"/>
        <end position="67"/>
    </location>
</feature>
<keyword evidence="2" id="KW-0081">Bacteriolytic enzyme</keyword>
<reference evidence="7 8" key="1">
    <citation type="submission" date="2020-02" db="EMBL/GenBank/DDBJ databases">
        <authorList>
            <person name="Chen W.-M."/>
        </authorList>
    </citation>
    <scope>NUCLEOTIDE SEQUENCE [LARGE SCALE GENOMIC DNA]</scope>
    <source>
        <strain evidence="7 8">TWA-26</strain>
    </source>
</reference>
<dbReference type="Pfam" id="PF01476">
    <property type="entry name" value="LysM"/>
    <property type="match status" value="1"/>
</dbReference>
<gene>
    <name evidence="7" type="ORF">G4L40_07430</name>
</gene>
<organism evidence="7 8">
    <name type="scientific">Flavobacterium celericrescens</name>
    <dbReference type="NCBI Taxonomy" id="2709780"/>
    <lineage>
        <taxon>Bacteria</taxon>
        <taxon>Pseudomonadati</taxon>
        <taxon>Bacteroidota</taxon>
        <taxon>Flavobacteriia</taxon>
        <taxon>Flavobacteriales</taxon>
        <taxon>Flavobacteriaceae</taxon>
        <taxon>Flavobacterium</taxon>
    </lineage>
</organism>
<dbReference type="InterPro" id="IPR036779">
    <property type="entry name" value="LysM_dom_sf"/>
</dbReference>
<evidence type="ECO:0000256" key="4">
    <source>
        <dbReference type="ARBA" id="ARBA00032108"/>
    </source>
</evidence>
<dbReference type="PROSITE" id="PS51782">
    <property type="entry name" value="LYSM"/>
    <property type="match status" value="1"/>
</dbReference>
<evidence type="ECO:0000313" key="7">
    <source>
        <dbReference type="EMBL" id="NHM04535.1"/>
    </source>
</evidence>
<dbReference type="PANTHER" id="PTHR33308">
    <property type="entry name" value="PEPTIDOGLYCAN HYDROLASE FLGJ"/>
    <property type="match status" value="1"/>
</dbReference>
<evidence type="ECO:0000256" key="3">
    <source>
        <dbReference type="ARBA" id="ARBA00022801"/>
    </source>
</evidence>
<dbReference type="EMBL" id="JAAJBV010000004">
    <property type="protein sequence ID" value="NHM04535.1"/>
    <property type="molecule type" value="Genomic_DNA"/>
</dbReference>
<dbReference type="RefSeq" id="WP_166236574.1">
    <property type="nucleotide sequence ID" value="NZ_JAAJBV010000004.1"/>
</dbReference>
<feature type="domain" description="LysM" evidence="6">
    <location>
        <begin position="246"/>
        <end position="289"/>
    </location>
</feature>
<evidence type="ECO:0000256" key="2">
    <source>
        <dbReference type="ARBA" id="ARBA00022638"/>
    </source>
</evidence>
<dbReference type="Gene3D" id="1.10.530.10">
    <property type="match status" value="1"/>
</dbReference>
<evidence type="ECO:0000256" key="5">
    <source>
        <dbReference type="SAM" id="MobiDB-lite"/>
    </source>
</evidence>
<keyword evidence="1" id="KW-0929">Antimicrobial</keyword>
<feature type="compositionally biased region" description="Low complexity" evidence="5">
    <location>
        <begin position="47"/>
        <end position="64"/>
    </location>
</feature>
<comment type="caution">
    <text evidence="7">The sequence shown here is derived from an EMBL/GenBank/DDBJ whole genome shotgun (WGS) entry which is preliminary data.</text>
</comment>
<dbReference type="SMART" id="SM00257">
    <property type="entry name" value="LysM"/>
    <property type="match status" value="1"/>
</dbReference>
<dbReference type="Gene3D" id="3.10.350.10">
    <property type="entry name" value="LysM domain"/>
    <property type="match status" value="1"/>
</dbReference>
<dbReference type="SMART" id="SM00047">
    <property type="entry name" value="LYZ2"/>
    <property type="match status" value="1"/>
</dbReference>
<evidence type="ECO:0000259" key="6">
    <source>
        <dbReference type="PROSITE" id="PS51782"/>
    </source>
</evidence>
<accession>A0ABX0IEB4</accession>
<dbReference type="Proteomes" id="UP000761423">
    <property type="component" value="Unassembled WGS sequence"/>
</dbReference>
<dbReference type="InterPro" id="IPR051056">
    <property type="entry name" value="Glycosyl_Hydrolase_73"/>
</dbReference>
<name>A0ABX0IEB4_9FLAO</name>
<evidence type="ECO:0000313" key="8">
    <source>
        <dbReference type="Proteomes" id="UP000761423"/>
    </source>
</evidence>
<keyword evidence="3" id="KW-0378">Hydrolase</keyword>
<dbReference type="InterPro" id="IPR018392">
    <property type="entry name" value="LysM"/>
</dbReference>
<dbReference type="Pfam" id="PF01832">
    <property type="entry name" value="Glucosaminidase"/>
    <property type="match status" value="1"/>
</dbReference>
<sequence length="290" mass="32393">MIKKITLFLIGIMIVGCNSTKPIVRTTSKSKPKTTTTTTKKKPVAQNSTTKTNPENKTTTSSTNGKEVQLEATSNVRTYEEEIKLYVANFSEIAKNNMKTHGIPASIILAQGILESGAGKGKLAISANNHFGIKCHTGWTGDSVRHDDDAEQECFRKYNQAAESYKDHSLFLTSRSRYASLFNLDKGDYESWAKGLKAAGYATDVKYPDKLIGLIERFELYKYDNEVLNRNYIPVKKDPLVEISEGYYTIQQGDTLYSLSKKFSLSVDDLKKMNNLSDNAISIGQKIKIK</sequence>
<dbReference type="CDD" id="cd00118">
    <property type="entry name" value="LysM"/>
    <property type="match status" value="1"/>
</dbReference>
<feature type="compositionally biased region" description="Low complexity" evidence="5">
    <location>
        <begin position="26"/>
        <end position="38"/>
    </location>
</feature>
<dbReference type="SUPFAM" id="SSF54106">
    <property type="entry name" value="LysM domain"/>
    <property type="match status" value="1"/>
</dbReference>
<dbReference type="PROSITE" id="PS51257">
    <property type="entry name" value="PROKAR_LIPOPROTEIN"/>
    <property type="match status" value="1"/>
</dbReference>
<proteinExistence type="predicted"/>
<dbReference type="InterPro" id="IPR002901">
    <property type="entry name" value="MGlyc_endo_b_GlcNAc-like_dom"/>
</dbReference>